<dbReference type="EMBL" id="FJUX01000005">
    <property type="protein sequence ID" value="CZS90259.1"/>
    <property type="molecule type" value="Genomic_DNA"/>
</dbReference>
<dbReference type="PANTHER" id="PTHR12475">
    <property type="match status" value="1"/>
</dbReference>
<proteinExistence type="inferred from homology"/>
<dbReference type="SUPFAM" id="SSF54637">
    <property type="entry name" value="Thioesterase/thiol ester dehydrase-isomerase"/>
    <property type="match status" value="1"/>
</dbReference>
<evidence type="ECO:0000313" key="4">
    <source>
        <dbReference type="Proteomes" id="UP000178912"/>
    </source>
</evidence>
<reference evidence="4" key="1">
    <citation type="submission" date="2016-03" db="EMBL/GenBank/DDBJ databases">
        <authorList>
            <person name="Guldener U."/>
        </authorList>
    </citation>
    <scope>NUCLEOTIDE SEQUENCE [LARGE SCALE GENOMIC DNA]</scope>
    <source>
        <strain evidence="4">04CH-RAC-A.6.1</strain>
    </source>
</reference>
<dbReference type="Proteomes" id="UP000178912">
    <property type="component" value="Unassembled WGS sequence"/>
</dbReference>
<feature type="region of interest" description="Disordered" evidence="2">
    <location>
        <begin position="274"/>
        <end position="311"/>
    </location>
</feature>
<dbReference type="Pfam" id="PF13279">
    <property type="entry name" value="4HBT_2"/>
    <property type="match status" value="1"/>
</dbReference>
<gene>
    <name evidence="3" type="ORF">RAG0_01397</name>
</gene>
<dbReference type="InterPro" id="IPR029069">
    <property type="entry name" value="HotDog_dom_sf"/>
</dbReference>
<dbReference type="InterPro" id="IPR051490">
    <property type="entry name" value="THEM6_lcsJ_thioesterase"/>
</dbReference>
<keyword evidence="4" id="KW-1185">Reference proteome</keyword>
<evidence type="ECO:0000313" key="3">
    <source>
        <dbReference type="EMBL" id="CZS90259.1"/>
    </source>
</evidence>
<evidence type="ECO:0000256" key="2">
    <source>
        <dbReference type="SAM" id="MobiDB-lite"/>
    </source>
</evidence>
<accession>A0A1E1JWS2</accession>
<comment type="similarity">
    <text evidence="1">Belongs to the lcsJ thioesterase family.</text>
</comment>
<feature type="compositionally biased region" description="Acidic residues" evidence="2">
    <location>
        <begin position="291"/>
        <end position="308"/>
    </location>
</feature>
<dbReference type="OrthoDB" id="265761at2759"/>
<protein>
    <recommendedName>
        <fullName evidence="5">Thioesterase</fullName>
    </recommendedName>
</protein>
<evidence type="ECO:0000256" key="1">
    <source>
        <dbReference type="ARBA" id="ARBA00038476"/>
    </source>
</evidence>
<evidence type="ECO:0008006" key="5">
    <source>
        <dbReference type="Google" id="ProtNLM"/>
    </source>
</evidence>
<sequence length="354" mass="39416">MASANRLPLKSIAFTCAIVVAAGASKVSFRNLLTSTFTGPGSYSRILAALIVLANIKNVPFAWHYRVFNAILKHCLFSLPNIPPPIAPSTLFLPVITSSHAPLTECDYNFHKSNSTYFSDLDVTRSHLVCALLQPGIKALQHNKQNKLVLDQQGKPVLGKWSIMLGGVMCSFKREIGMYQGFEMWSRMLCWDRKWIYVVTHFVKKGTVKPRAYILTDGSWFGKGYKTVKGEAETQEVDEKAIFASAISKYVIKLGRLTTHPEISLEASGLLPPKPGGWAKMGPSGESTPETLEEADASEAPESEASDEWDWKRVERENKRGLKFAEHFGALDGLHQEFTGSRQPALGRYRDFMT</sequence>
<dbReference type="AlphaFoldDB" id="A0A1E1JWS2"/>
<name>A0A1E1JWS2_9HELO</name>
<organism evidence="3 4">
    <name type="scientific">Rhynchosporium agropyri</name>
    <dbReference type="NCBI Taxonomy" id="914238"/>
    <lineage>
        <taxon>Eukaryota</taxon>
        <taxon>Fungi</taxon>
        <taxon>Dikarya</taxon>
        <taxon>Ascomycota</taxon>
        <taxon>Pezizomycotina</taxon>
        <taxon>Leotiomycetes</taxon>
        <taxon>Helotiales</taxon>
        <taxon>Ploettnerulaceae</taxon>
        <taxon>Rhynchosporium</taxon>
    </lineage>
</organism>
<dbReference type="PANTHER" id="PTHR12475:SF4">
    <property type="entry name" value="PROTEIN THEM6"/>
    <property type="match status" value="1"/>
</dbReference>